<evidence type="ECO:0000313" key="2">
    <source>
        <dbReference type="EMBL" id="TWU27230.1"/>
    </source>
</evidence>
<accession>A0A5C6CRQ2</accession>
<dbReference type="Proteomes" id="UP000316304">
    <property type="component" value="Unassembled WGS sequence"/>
</dbReference>
<gene>
    <name evidence="2" type="ORF">Pla52o_10940</name>
</gene>
<name>A0A5C6CRQ2_9BACT</name>
<keyword evidence="3" id="KW-1185">Reference proteome</keyword>
<proteinExistence type="predicted"/>
<feature type="compositionally biased region" description="Basic and acidic residues" evidence="1">
    <location>
        <begin position="12"/>
        <end position="32"/>
    </location>
</feature>
<evidence type="ECO:0000313" key="3">
    <source>
        <dbReference type="Proteomes" id="UP000316304"/>
    </source>
</evidence>
<reference evidence="2 3" key="1">
    <citation type="submission" date="2019-02" db="EMBL/GenBank/DDBJ databases">
        <title>Deep-cultivation of Planctomycetes and their phenomic and genomic characterization uncovers novel biology.</title>
        <authorList>
            <person name="Wiegand S."/>
            <person name="Jogler M."/>
            <person name="Boedeker C."/>
            <person name="Pinto D."/>
            <person name="Vollmers J."/>
            <person name="Rivas-Marin E."/>
            <person name="Kohn T."/>
            <person name="Peeters S.H."/>
            <person name="Heuer A."/>
            <person name="Rast P."/>
            <person name="Oberbeckmann S."/>
            <person name="Bunk B."/>
            <person name="Jeske O."/>
            <person name="Meyerdierks A."/>
            <person name="Storesund J.E."/>
            <person name="Kallscheuer N."/>
            <person name="Luecker S."/>
            <person name="Lage O.M."/>
            <person name="Pohl T."/>
            <person name="Merkel B.J."/>
            <person name="Hornburger P."/>
            <person name="Mueller R.-W."/>
            <person name="Bruemmer F."/>
            <person name="Labrenz M."/>
            <person name="Spormann A.M."/>
            <person name="Op Den Camp H."/>
            <person name="Overmann J."/>
            <person name="Amann R."/>
            <person name="Jetten M.S.M."/>
            <person name="Mascher T."/>
            <person name="Medema M.H."/>
            <person name="Devos D.P."/>
            <person name="Kaster A.-K."/>
            <person name="Ovreas L."/>
            <person name="Rohde M."/>
            <person name="Galperin M.Y."/>
            <person name="Jogler C."/>
        </authorList>
    </citation>
    <scope>NUCLEOTIDE SEQUENCE [LARGE SCALE GENOMIC DNA]</scope>
    <source>
        <strain evidence="2 3">Pla52o</strain>
    </source>
</reference>
<organism evidence="2 3">
    <name type="scientific">Novipirellula galeiformis</name>
    <dbReference type="NCBI Taxonomy" id="2528004"/>
    <lineage>
        <taxon>Bacteria</taxon>
        <taxon>Pseudomonadati</taxon>
        <taxon>Planctomycetota</taxon>
        <taxon>Planctomycetia</taxon>
        <taxon>Pirellulales</taxon>
        <taxon>Pirellulaceae</taxon>
        <taxon>Novipirellula</taxon>
    </lineage>
</organism>
<comment type="caution">
    <text evidence="2">The sequence shown here is derived from an EMBL/GenBank/DDBJ whole genome shotgun (WGS) entry which is preliminary data.</text>
</comment>
<feature type="compositionally biased region" description="Basic and acidic residues" evidence="1">
    <location>
        <begin position="137"/>
        <end position="147"/>
    </location>
</feature>
<dbReference type="EMBL" id="SJPT01000001">
    <property type="protein sequence ID" value="TWU27230.1"/>
    <property type="molecule type" value="Genomic_DNA"/>
</dbReference>
<dbReference type="AlphaFoldDB" id="A0A5C6CRQ2"/>
<feature type="compositionally biased region" description="Basic residues" evidence="1">
    <location>
        <begin position="126"/>
        <end position="136"/>
    </location>
</feature>
<feature type="region of interest" description="Disordered" evidence="1">
    <location>
        <begin position="1"/>
        <end position="40"/>
    </location>
</feature>
<feature type="region of interest" description="Disordered" evidence="1">
    <location>
        <begin position="119"/>
        <end position="147"/>
    </location>
</feature>
<evidence type="ECO:0000256" key="1">
    <source>
        <dbReference type="SAM" id="MobiDB-lite"/>
    </source>
</evidence>
<sequence length="242" mass="27385">MGDVFCSNHPRSFRERGSADKSSIECPSEKRLSVGQRPTGAISADCASEWGSHARPATGDESVIELPPKNFGRIARENFTDHPHRRPQRSTKRCCRSAVLTRPGTVRCFASGSKSSVKTYGLRPSRSSRSRKRHARIRDAESAKQKPWTRFERERPNDLWQVDFQREFTLNNESDCYRQPLMGDHSPFSRGILACGNQTRQTVHGPFEKCSRSSDFQTRFASTTVPLGAVVTWCVRQILPRS</sequence>
<protein>
    <submittedName>
        <fullName evidence="2">Uncharacterized protein</fullName>
    </submittedName>
</protein>